<dbReference type="EMBL" id="AQHR01000107">
    <property type="protein sequence ID" value="EON75341.1"/>
    <property type="molecule type" value="Genomic_DNA"/>
</dbReference>
<dbReference type="InterPro" id="IPR011856">
    <property type="entry name" value="tRNA_endonuc-like_dom_sf"/>
</dbReference>
<organism evidence="3 4">
    <name type="scientific">Lunatimonas lonarensis</name>
    <dbReference type="NCBI Taxonomy" id="1232681"/>
    <lineage>
        <taxon>Bacteria</taxon>
        <taxon>Pseudomonadati</taxon>
        <taxon>Bacteroidota</taxon>
        <taxon>Cytophagia</taxon>
        <taxon>Cytophagales</taxon>
        <taxon>Cyclobacteriaceae</taxon>
    </lineage>
</organism>
<dbReference type="InterPro" id="IPR009362">
    <property type="entry name" value="YhcG_C"/>
</dbReference>
<feature type="domain" description="YhcG PDDEXK nuclease" evidence="1">
    <location>
        <begin position="179"/>
        <end position="323"/>
    </location>
</feature>
<dbReference type="Gene3D" id="3.40.1350.10">
    <property type="match status" value="1"/>
</dbReference>
<gene>
    <name evidence="3" type="ORF">ADIS_4045</name>
</gene>
<evidence type="ECO:0000259" key="2">
    <source>
        <dbReference type="Pfam" id="PF17761"/>
    </source>
</evidence>
<dbReference type="Pfam" id="PF06250">
    <property type="entry name" value="YhcG_C"/>
    <property type="match status" value="1"/>
</dbReference>
<protein>
    <submittedName>
        <fullName evidence="3">Putative cytoplasmic protein</fullName>
    </submittedName>
</protein>
<dbReference type="PANTHER" id="PTHR30547">
    <property type="entry name" value="UNCHARACTERIZED PROTEIN YHCG-RELATED"/>
    <property type="match status" value="1"/>
</dbReference>
<dbReference type="AlphaFoldDB" id="R7ZML1"/>
<name>R7ZML1_9BACT</name>
<comment type="caution">
    <text evidence="3">The sequence shown here is derived from an EMBL/GenBank/DDBJ whole genome shotgun (WGS) entry which is preliminary data.</text>
</comment>
<evidence type="ECO:0000259" key="1">
    <source>
        <dbReference type="Pfam" id="PF06250"/>
    </source>
</evidence>
<reference evidence="3 4" key="1">
    <citation type="submission" date="2013-02" db="EMBL/GenBank/DDBJ databases">
        <title>A novel strain isolated from Lonar lake, Maharashtra, India.</title>
        <authorList>
            <person name="Singh A."/>
        </authorList>
    </citation>
    <scope>NUCLEOTIDE SEQUENCE [LARGE SCALE GENOMIC DNA]</scope>
    <source>
        <strain evidence="3 4">AK24</strain>
    </source>
</reference>
<evidence type="ECO:0000313" key="4">
    <source>
        <dbReference type="Proteomes" id="UP000013909"/>
    </source>
</evidence>
<dbReference type="PATRIC" id="fig|1288963.3.peg.4039"/>
<dbReference type="Proteomes" id="UP000013909">
    <property type="component" value="Unassembled WGS sequence"/>
</dbReference>
<keyword evidence="4" id="KW-1185">Reference proteome</keyword>
<evidence type="ECO:0000313" key="3">
    <source>
        <dbReference type="EMBL" id="EON75341.1"/>
    </source>
</evidence>
<dbReference type="PANTHER" id="PTHR30547:SF5">
    <property type="entry name" value="NUCLEASE YHCG-RELATED"/>
    <property type="match status" value="1"/>
</dbReference>
<dbReference type="RefSeq" id="WP_010856172.1">
    <property type="nucleotide sequence ID" value="NZ_AQHR01000107.1"/>
</dbReference>
<dbReference type="STRING" id="1232681.ADIS_4045"/>
<feature type="domain" description="YhcG N-terminal" evidence="2">
    <location>
        <begin position="14"/>
        <end position="150"/>
    </location>
</feature>
<proteinExistence type="predicted"/>
<dbReference type="GO" id="GO:0003676">
    <property type="term" value="F:nucleic acid binding"/>
    <property type="evidence" value="ECO:0007669"/>
    <property type="project" value="InterPro"/>
</dbReference>
<dbReference type="OrthoDB" id="9801263at2"/>
<dbReference type="Pfam" id="PF17761">
    <property type="entry name" value="DUF1016_N"/>
    <property type="match status" value="1"/>
</dbReference>
<dbReference type="InterPro" id="IPR053148">
    <property type="entry name" value="PD-DEXK-like_domain"/>
</dbReference>
<dbReference type="InterPro" id="IPR041527">
    <property type="entry name" value="YhcG_N"/>
</dbReference>
<accession>R7ZML1</accession>
<sequence length="350" mass="41073">MDIESSQKKLYLDICKLVEDARNYVAITSNKTLTLLYWQIGERINSNLLEGQRASYGRGIVSELATKLQEQFGSRGFQERNIRRMMQFADLFKEYSFVSEAATYLSWSHFIELLSVNDALQREFYVQMAIQDRWSTKMLRSKIDGMLFERTAISSKPQDLIKNELLNMRSGKQFSPDLVFKSPYFLDFTGLKGTYSEKSLEDNLLMFLEQFLLELGGGFSFVERQKRMIIDNEDYYLDLLFYHRKLKRLIAIELKLGRFKVAHKAQMELYLRWLEKYEMQEGENSPLGLILCAEGGHEKIELLQLEKSGIKVAEYLTELPSKELLIQKIHKELELRKNLIENKQQDDSEL</sequence>